<dbReference type="EMBL" id="RWJI01000002">
    <property type="protein sequence ID" value="RRQ51243.1"/>
    <property type="molecule type" value="Genomic_DNA"/>
</dbReference>
<keyword evidence="3" id="KW-1185">Reference proteome</keyword>
<evidence type="ECO:0000313" key="2">
    <source>
        <dbReference type="EMBL" id="RRQ51243.1"/>
    </source>
</evidence>
<evidence type="ECO:0000259" key="1">
    <source>
        <dbReference type="Pfam" id="PF07045"/>
    </source>
</evidence>
<sequence>MEEKLEPSENQLAKLISLSIETPLAVLNLFEFNTMANYQSGDPEYATSASEISGQEAFNLYGDVAGKTIEDLGGRVVMQAPTEQILIGNEAANWHAAAIMYFPSRGAFLQMMSDANFQRASRHRKAALKNHYMIHLNGEAFKN</sequence>
<dbReference type="PANTHER" id="PTHR40257:SF1">
    <property type="entry name" value="DUF1330 DOMAIN-CONTAINING PROTEIN"/>
    <property type="match status" value="1"/>
</dbReference>
<dbReference type="PANTHER" id="PTHR40257">
    <property type="match status" value="1"/>
</dbReference>
<dbReference type="RefSeq" id="WP_125231218.1">
    <property type="nucleotide sequence ID" value="NZ_RWJI01000002.1"/>
</dbReference>
<dbReference type="OrthoDB" id="8909581at2"/>
<dbReference type="Gene3D" id="3.30.70.100">
    <property type="match status" value="1"/>
</dbReference>
<dbReference type="SUPFAM" id="SSF54909">
    <property type="entry name" value="Dimeric alpha+beta barrel"/>
    <property type="match status" value="1"/>
</dbReference>
<proteinExistence type="predicted"/>
<dbReference type="Pfam" id="PF07045">
    <property type="entry name" value="DUF1330"/>
    <property type="match status" value="1"/>
</dbReference>
<comment type="caution">
    <text evidence="2">The sequence shown here is derived from an EMBL/GenBank/DDBJ whole genome shotgun (WGS) entry which is preliminary data.</text>
</comment>
<protein>
    <submittedName>
        <fullName evidence="2">DUF1330 domain-containing protein</fullName>
    </submittedName>
</protein>
<dbReference type="AlphaFoldDB" id="A0A3R8S3V5"/>
<feature type="domain" description="DUF1330" evidence="1">
    <location>
        <begin position="45"/>
        <end position="134"/>
    </location>
</feature>
<accession>A0A3R8S3V5</accession>
<reference evidence="2 3" key="1">
    <citation type="submission" date="2018-12" db="EMBL/GenBank/DDBJ databases">
        <authorList>
            <person name="Kim S.-J."/>
            <person name="Jung G.-Y."/>
        </authorList>
    </citation>
    <scope>NUCLEOTIDE SEQUENCE [LARGE SCALE GENOMIC DNA]</scope>
    <source>
        <strain evidence="2 3">03SU3-P</strain>
    </source>
</reference>
<gene>
    <name evidence="2" type="ORF">D7D48_09760</name>
</gene>
<dbReference type="InterPro" id="IPR011008">
    <property type="entry name" value="Dimeric_a/b-barrel"/>
</dbReference>
<organism evidence="2 3">
    <name type="scientific">Sphingorhabdus wooponensis</name>
    <dbReference type="NCBI Taxonomy" id="940136"/>
    <lineage>
        <taxon>Bacteria</taxon>
        <taxon>Pseudomonadati</taxon>
        <taxon>Pseudomonadota</taxon>
        <taxon>Alphaproteobacteria</taxon>
        <taxon>Sphingomonadales</taxon>
        <taxon>Sphingomonadaceae</taxon>
        <taxon>Sphingorhabdus</taxon>
    </lineage>
</organism>
<dbReference type="Proteomes" id="UP000268553">
    <property type="component" value="Unassembled WGS sequence"/>
</dbReference>
<name>A0A3R8S3V5_9SPHN</name>
<evidence type="ECO:0000313" key="3">
    <source>
        <dbReference type="Proteomes" id="UP000268553"/>
    </source>
</evidence>
<dbReference type="InterPro" id="IPR010753">
    <property type="entry name" value="DUF1330"/>
</dbReference>